<dbReference type="EMBL" id="MEVD01000013">
    <property type="protein sequence ID" value="OGC53668.1"/>
    <property type="molecule type" value="Genomic_DNA"/>
</dbReference>
<accession>A0A1F4V969</accession>
<sequence>MKINVELSRNLALLYSLLNRFNQAYGKPTNPLRIKIIDHFRNYAGSEPKVEDYIHEHKVVIWALSVSEPPAFEINHDISEELQWHFNKGSSIKPYLIDFYNNTDFKSFYDTLLLPELNKIKSEYESIISKFDIVNVLESAWKIVINEQMILIPNPFTQGSFGPKIDSVNYQVVGEISDSYLINNLLHEGSHPLAKEVLKPFEKVIALKTGLLEQARKHPKYSKAYNAWNTCFEEHLIRAVQIGLLNPKIISNYNILEALEKEKNNNGMVFIDTFYKYINGNSIKRAIPKILDDLK</sequence>
<proteinExistence type="predicted"/>
<comment type="caution">
    <text evidence="1">The sequence shown here is derived from an EMBL/GenBank/DDBJ whole genome shotgun (WGS) entry which is preliminary data.</text>
</comment>
<evidence type="ECO:0000313" key="1">
    <source>
        <dbReference type="EMBL" id="OGC53668.1"/>
    </source>
</evidence>
<gene>
    <name evidence="1" type="ORF">A3D91_04495</name>
</gene>
<dbReference type="Proteomes" id="UP000178127">
    <property type="component" value="Unassembled WGS sequence"/>
</dbReference>
<evidence type="ECO:0008006" key="3">
    <source>
        <dbReference type="Google" id="ProtNLM"/>
    </source>
</evidence>
<protein>
    <recommendedName>
        <fullName evidence="3">DUF4932 domain-containing protein</fullName>
    </recommendedName>
</protein>
<organism evidence="1 2">
    <name type="scientific">candidate division WWE3 bacterium RIFCSPHIGHO2_02_FULL_38_14</name>
    <dbReference type="NCBI Taxonomy" id="1802620"/>
    <lineage>
        <taxon>Bacteria</taxon>
        <taxon>Katanobacteria</taxon>
    </lineage>
</organism>
<reference evidence="1 2" key="1">
    <citation type="journal article" date="2016" name="Nat. Commun.">
        <title>Thousands of microbial genomes shed light on interconnected biogeochemical processes in an aquifer system.</title>
        <authorList>
            <person name="Anantharaman K."/>
            <person name="Brown C.T."/>
            <person name="Hug L.A."/>
            <person name="Sharon I."/>
            <person name="Castelle C.J."/>
            <person name="Probst A.J."/>
            <person name="Thomas B.C."/>
            <person name="Singh A."/>
            <person name="Wilkins M.J."/>
            <person name="Karaoz U."/>
            <person name="Brodie E.L."/>
            <person name="Williams K.H."/>
            <person name="Hubbard S.S."/>
            <person name="Banfield J.F."/>
        </authorList>
    </citation>
    <scope>NUCLEOTIDE SEQUENCE [LARGE SCALE GENOMIC DNA]</scope>
</reference>
<dbReference type="AlphaFoldDB" id="A0A1F4V969"/>
<name>A0A1F4V969_UNCKA</name>
<evidence type="ECO:0000313" key="2">
    <source>
        <dbReference type="Proteomes" id="UP000178127"/>
    </source>
</evidence>
<dbReference type="STRING" id="1802620.A3D91_04495"/>